<dbReference type="STRING" id="1215338.A0A059IYP7"/>
<evidence type="ECO:0000313" key="2">
    <source>
        <dbReference type="Proteomes" id="UP000024533"/>
    </source>
</evidence>
<dbReference type="AlphaFoldDB" id="A0A059IYP7"/>
<accession>A0A059IYP7</accession>
<protein>
    <recommendedName>
        <fullName evidence="3">Protein kinase domain-containing protein</fullName>
    </recommendedName>
</protein>
<organism evidence="1 2">
    <name type="scientific">Trichophyton interdigitale (strain MR816)</name>
    <dbReference type="NCBI Taxonomy" id="1215338"/>
    <lineage>
        <taxon>Eukaryota</taxon>
        <taxon>Fungi</taxon>
        <taxon>Dikarya</taxon>
        <taxon>Ascomycota</taxon>
        <taxon>Pezizomycotina</taxon>
        <taxon>Eurotiomycetes</taxon>
        <taxon>Eurotiomycetidae</taxon>
        <taxon>Onygenales</taxon>
        <taxon>Arthrodermataceae</taxon>
        <taxon>Trichophyton</taxon>
    </lineage>
</organism>
<evidence type="ECO:0000313" key="1">
    <source>
        <dbReference type="EMBL" id="KDB20382.1"/>
    </source>
</evidence>
<keyword evidence="2" id="KW-1185">Reference proteome</keyword>
<comment type="caution">
    <text evidence="1">The sequence shown here is derived from an EMBL/GenBank/DDBJ whole genome shotgun (WGS) entry which is preliminary data.</text>
</comment>
<dbReference type="Gene3D" id="1.10.510.10">
    <property type="entry name" value="Transferase(Phosphotransferase) domain 1"/>
    <property type="match status" value="1"/>
</dbReference>
<evidence type="ECO:0008006" key="3">
    <source>
        <dbReference type="Google" id="ProtNLM"/>
    </source>
</evidence>
<name>A0A059IYP7_TRIIM</name>
<dbReference type="EMBL" id="AOKY01000818">
    <property type="protein sequence ID" value="KDB20382.1"/>
    <property type="molecule type" value="Genomic_DNA"/>
</dbReference>
<proteinExistence type="predicted"/>
<dbReference type="InterPro" id="IPR011009">
    <property type="entry name" value="Kinase-like_dom_sf"/>
</dbReference>
<dbReference type="Proteomes" id="UP000024533">
    <property type="component" value="Unassembled WGS sequence"/>
</dbReference>
<reference evidence="1 2" key="1">
    <citation type="submission" date="2014-02" db="EMBL/GenBank/DDBJ databases">
        <title>The Genome Sequence of Trichophyton interdigitale MR816.</title>
        <authorList>
            <consortium name="The Broad Institute Genomics Platform"/>
            <person name="Cuomo C.A."/>
            <person name="White T.C."/>
            <person name="Graser Y."/>
            <person name="Martinez-Rossi N."/>
            <person name="Heitman J."/>
            <person name="Young S.K."/>
            <person name="Zeng Q."/>
            <person name="Gargeya S."/>
            <person name="Abouelleil A."/>
            <person name="Alvarado L."/>
            <person name="Chapman S.B."/>
            <person name="Gainer-Dewar J."/>
            <person name="Goldberg J."/>
            <person name="Griggs A."/>
            <person name="Gujja S."/>
            <person name="Hansen M."/>
            <person name="Howarth C."/>
            <person name="Imamovic A."/>
            <person name="Larimer J."/>
            <person name="Martinez D."/>
            <person name="Murphy C."/>
            <person name="Pearson M.D."/>
            <person name="Persinoti G."/>
            <person name="Poon T."/>
            <person name="Priest M."/>
            <person name="Roberts A.D."/>
            <person name="Saif S."/>
            <person name="Shea T.D."/>
            <person name="Sykes S.N."/>
            <person name="Wortman J."/>
            <person name="Nusbaum C."/>
            <person name="Birren B."/>
        </authorList>
    </citation>
    <scope>NUCLEOTIDE SEQUENCE [LARGE SCALE GENOMIC DNA]</scope>
    <source>
        <strain evidence="1 2">MR816</strain>
    </source>
</reference>
<dbReference type="HOGENOM" id="CLU_113395_0_0_1"/>
<dbReference type="SUPFAM" id="SSF56112">
    <property type="entry name" value="Protein kinase-like (PK-like)"/>
    <property type="match status" value="1"/>
</dbReference>
<sequence>MELYKNGTLHERLSSTRAPRPVLQWMQQLSEAVACLEALGYAHDSLTLTIRSNSVRTWKLETTLYVRPISMAEDTAQFGGTFGIASAATELFALGSIFWYMVRGTELWAGVQGLDLVDRLIARTCPDMDLEDPVNRIIRDCWTGRFDSVAALAACIRRLVYSRDLEQKKSLCEQHSKLICG</sequence>
<gene>
    <name evidence="1" type="ORF">H109_07658</name>
</gene>
<dbReference type="OrthoDB" id="4173877at2759"/>